<feature type="transmembrane region" description="Helical" evidence="3">
    <location>
        <begin position="848"/>
        <end position="872"/>
    </location>
</feature>
<dbReference type="SUPFAM" id="SSF49723">
    <property type="entry name" value="Lipase/lipooxygenase domain (PLAT/LH2 domain)"/>
    <property type="match status" value="1"/>
</dbReference>
<dbReference type="PANTHER" id="PTHR10877">
    <property type="entry name" value="POLYCYSTIN FAMILY MEMBER"/>
    <property type="match status" value="1"/>
</dbReference>
<dbReference type="Gene3D" id="2.60.60.20">
    <property type="entry name" value="PLAT/LH2 domain"/>
    <property type="match status" value="1"/>
</dbReference>
<accession>A0ABP1QX08</accession>
<protein>
    <submittedName>
        <fullName evidence="6">Uncharacterized protein</fullName>
    </submittedName>
</protein>
<keyword evidence="1" id="KW-0245">EGF-like domain</keyword>
<feature type="disulfide bond" evidence="1">
    <location>
        <begin position="154"/>
        <end position="163"/>
    </location>
</feature>
<dbReference type="Pfam" id="PF01477">
    <property type="entry name" value="PLAT"/>
    <property type="match status" value="1"/>
</dbReference>
<gene>
    <name evidence="6" type="ORF">ODALV1_LOCUS16279</name>
</gene>
<evidence type="ECO:0000256" key="2">
    <source>
        <dbReference type="SAM" id="MobiDB-lite"/>
    </source>
</evidence>
<feature type="disulfide bond" evidence="1">
    <location>
        <begin position="94"/>
        <end position="111"/>
    </location>
</feature>
<dbReference type="SUPFAM" id="SSF57196">
    <property type="entry name" value="EGF/Laminin"/>
    <property type="match status" value="2"/>
</dbReference>
<keyword evidence="7" id="KW-1185">Reference proteome</keyword>
<comment type="caution">
    <text evidence="1">Lacks conserved residue(s) required for the propagation of feature annotation.</text>
</comment>
<feature type="region of interest" description="Disordered" evidence="2">
    <location>
        <begin position="574"/>
        <end position="596"/>
    </location>
</feature>
<evidence type="ECO:0000259" key="4">
    <source>
        <dbReference type="PROSITE" id="PS50026"/>
    </source>
</evidence>
<dbReference type="PROSITE" id="PS00022">
    <property type="entry name" value="EGF_1"/>
    <property type="match status" value="1"/>
</dbReference>
<keyword evidence="1" id="KW-1015">Disulfide bond</keyword>
<dbReference type="SMART" id="SM00181">
    <property type="entry name" value="EGF"/>
    <property type="match status" value="3"/>
</dbReference>
<dbReference type="EMBL" id="CAXLJM020000049">
    <property type="protein sequence ID" value="CAL8114024.1"/>
    <property type="molecule type" value="Genomic_DNA"/>
</dbReference>
<feature type="domain" description="PLAT" evidence="5">
    <location>
        <begin position="296"/>
        <end position="416"/>
    </location>
</feature>
<keyword evidence="3" id="KW-0472">Membrane</keyword>
<name>A0ABP1QX08_9HEXA</name>
<evidence type="ECO:0000313" key="7">
    <source>
        <dbReference type="Proteomes" id="UP001642540"/>
    </source>
</evidence>
<feature type="region of interest" description="Disordered" evidence="2">
    <location>
        <begin position="698"/>
        <end position="744"/>
    </location>
</feature>
<feature type="domain" description="EGF-like" evidence="4">
    <location>
        <begin position="124"/>
        <end position="164"/>
    </location>
</feature>
<proteinExistence type="predicted"/>
<evidence type="ECO:0000256" key="1">
    <source>
        <dbReference type="PROSITE-ProRule" id="PRU00076"/>
    </source>
</evidence>
<reference evidence="6 7" key="1">
    <citation type="submission" date="2024-08" db="EMBL/GenBank/DDBJ databases">
        <authorList>
            <person name="Cucini C."/>
            <person name="Frati F."/>
        </authorList>
    </citation>
    <scope>NUCLEOTIDE SEQUENCE [LARGE SCALE GENOMIC DNA]</scope>
</reference>
<sequence>MYDPVRSLIIVNSSSHCTQHNTQRSNDEERAKQHVYQTIRSYRVLKMSAISPTCTSDADCNSRGKCDGGKCNCDAAYIGALCEYDNLCNGANPCENDGDCVPIVDDGSYYCDCPLGYIEPNCKQQDPCVLEGNTACLNGASCSRVDDFEYECQCQMPFIGEFCETYNLCHIDDDECIEDLTLDGLEPPICFPCISDSNCTQITITEYLCSCDPGVNHTSCYLSSNYKPSDTFRGRIAANITTGNSPWMPIIPWIASATLCLYIVVAILVLIFFWKRYRRRPKLIVCCDLDQFDDLTYYLISVETGSPLTAGTSSRTYCYISGENGEAGPYPLNDQYLREFDVLQRCQEDNYLVSHTENLGNLNKIVIWYGGLEKHEAWFCHKVTVKNIKTKENWFFYTSAWIQSDYSSRTHEFVAATTQHIKEMNRAGLNCQHYCYQMVRHHIYLSPFVYTTLKNVTLVAAEVMTYMLILIGLFGFLEVSDADFHSNTPYEVTILVLNIGSQAAGYGLLFGIIYSMLFIILGRKRVPTLLVWHNRPGMPEEIRDEATVEKLPPPERPPLPRIQALEPEPTEVLRLDTGTNTDPLPLPPPKKPERSSTVFRIPETDIVKTEDWIFDIAEGTSGPEELINEDLVHDYQSVTHSDVPGIFVNYGFVGSLKDTRDGDPSSFIYKINSTESNNVESAIERDIRDAYGSHMLKEASESDTYSETGVQPDEDVGDLLNNETPTSIVQDENKDVQHPKMQTSEEDAGKQLNIHDESPSFAAGDFQRGAYLSNKDLVEDSVKPRRVSRIQVYYEFCEMYYYQFGKILPRRWVLLAYIVCIGAIIAATVVCCIYGERYGYKRTHNWCFSLLICLIENMIVFQFIKTLAVVIIETCLITSKVLGQLYFSTLQ</sequence>
<evidence type="ECO:0000313" key="6">
    <source>
        <dbReference type="EMBL" id="CAL8114024.1"/>
    </source>
</evidence>
<feature type="transmembrane region" description="Helical" evidence="3">
    <location>
        <begin position="456"/>
        <end position="477"/>
    </location>
</feature>
<dbReference type="InterPro" id="IPR051223">
    <property type="entry name" value="Polycystin"/>
</dbReference>
<dbReference type="Proteomes" id="UP001642540">
    <property type="component" value="Unassembled WGS sequence"/>
</dbReference>
<dbReference type="PROSITE" id="PS50095">
    <property type="entry name" value="PLAT"/>
    <property type="match status" value="1"/>
</dbReference>
<organism evidence="6 7">
    <name type="scientific">Orchesella dallaii</name>
    <dbReference type="NCBI Taxonomy" id="48710"/>
    <lineage>
        <taxon>Eukaryota</taxon>
        <taxon>Metazoa</taxon>
        <taxon>Ecdysozoa</taxon>
        <taxon>Arthropoda</taxon>
        <taxon>Hexapoda</taxon>
        <taxon>Collembola</taxon>
        <taxon>Entomobryomorpha</taxon>
        <taxon>Entomobryoidea</taxon>
        <taxon>Orchesellidae</taxon>
        <taxon>Orchesellinae</taxon>
        <taxon>Orchesella</taxon>
    </lineage>
</organism>
<feature type="transmembrane region" description="Helical" evidence="3">
    <location>
        <begin position="503"/>
        <end position="521"/>
    </location>
</feature>
<keyword evidence="3" id="KW-0812">Transmembrane</keyword>
<dbReference type="InterPro" id="IPR001024">
    <property type="entry name" value="PLAT/LH2_dom"/>
</dbReference>
<dbReference type="PROSITE" id="PS01186">
    <property type="entry name" value="EGF_2"/>
    <property type="match status" value="2"/>
</dbReference>
<dbReference type="PROSITE" id="PS50026">
    <property type="entry name" value="EGF_3"/>
    <property type="match status" value="2"/>
</dbReference>
<dbReference type="CDD" id="cd00054">
    <property type="entry name" value="EGF_CA"/>
    <property type="match status" value="1"/>
</dbReference>
<feature type="compositionally biased region" description="Polar residues" evidence="2">
    <location>
        <begin position="721"/>
        <end position="730"/>
    </location>
</feature>
<feature type="transmembrane region" description="Helical" evidence="3">
    <location>
        <begin position="812"/>
        <end position="836"/>
    </location>
</feature>
<dbReference type="InterPro" id="IPR000742">
    <property type="entry name" value="EGF"/>
</dbReference>
<evidence type="ECO:0000259" key="5">
    <source>
        <dbReference type="PROSITE" id="PS50095"/>
    </source>
</evidence>
<evidence type="ECO:0000256" key="3">
    <source>
        <dbReference type="SAM" id="Phobius"/>
    </source>
</evidence>
<feature type="region of interest" description="Disordered" evidence="2">
    <location>
        <begin position="549"/>
        <end position="568"/>
    </location>
</feature>
<dbReference type="Pfam" id="PF00008">
    <property type="entry name" value="EGF"/>
    <property type="match status" value="1"/>
</dbReference>
<feature type="domain" description="EGF-like" evidence="4">
    <location>
        <begin position="84"/>
        <end position="123"/>
    </location>
</feature>
<dbReference type="PANTHER" id="PTHR10877:SF183">
    <property type="entry name" value="AT14535P-RELATED"/>
    <property type="match status" value="1"/>
</dbReference>
<comment type="caution">
    <text evidence="6">The sequence shown here is derived from an EMBL/GenBank/DDBJ whole genome shotgun (WGS) entry which is preliminary data.</text>
</comment>
<dbReference type="Gene3D" id="2.10.25.10">
    <property type="entry name" value="Laminin"/>
    <property type="match status" value="2"/>
</dbReference>
<dbReference type="InterPro" id="IPR036392">
    <property type="entry name" value="PLAT/LH2_dom_sf"/>
</dbReference>
<feature type="transmembrane region" description="Helical" evidence="3">
    <location>
        <begin position="250"/>
        <end position="274"/>
    </location>
</feature>
<keyword evidence="3" id="KW-1133">Transmembrane helix</keyword>
<feature type="disulfide bond" evidence="1">
    <location>
        <begin position="113"/>
        <end position="122"/>
    </location>
</feature>